<keyword evidence="1" id="KW-0812">Transmembrane</keyword>
<feature type="transmembrane region" description="Helical" evidence="1">
    <location>
        <begin position="28"/>
        <end position="47"/>
    </location>
</feature>
<feature type="transmembrane region" description="Helical" evidence="1">
    <location>
        <begin position="6"/>
        <end position="23"/>
    </location>
</feature>
<evidence type="ECO:0000313" key="3">
    <source>
        <dbReference type="EMBL" id="CAB4878227.1"/>
    </source>
</evidence>
<protein>
    <submittedName>
        <fullName evidence="3">Unannotated protein</fullName>
    </submittedName>
</protein>
<feature type="domain" description="DUF58" evidence="2">
    <location>
        <begin position="194"/>
        <end position="267"/>
    </location>
</feature>
<dbReference type="Pfam" id="PF01882">
    <property type="entry name" value="DUF58"/>
    <property type="match status" value="1"/>
</dbReference>
<dbReference type="InterPro" id="IPR002881">
    <property type="entry name" value="DUF58"/>
</dbReference>
<sequence length="383" mass="40148">MLTRHGWGAVLLATLGTVVGRLFGILELFVFGTGLLTLVIVSVLWVHSQRISLSVSRRVVPDVLRVGDAGRVELAIVNTARFGTPSLTLWEPVAGLGGATLRLAPLHRNETATANYRLPATRRGTMVFGPLTVERRDPFGLCMQRRIVAGTHEVVVLPAHLYLELPAGMGGSGPLGDQLRVRSLGRTGTEFHALREYVDGDDLRQIHWRASARGDTLKVRQVEPEGLRRATVALDTTAGEYTPEGFERAVSAAAGAVHAACSAGLHLRLLIGAGTDLRTTTNAAAMLALASCTMVDPAPGQSAGMVFSAPNGDGLGLIIVVTGSTQSAVAAVARRSLSPTDVLVVVACSALPTAERGFVVDATSDTSLAPSWASLTGQAARSS</sequence>
<accession>A0A6J7E571</accession>
<dbReference type="PANTHER" id="PTHR34351">
    <property type="entry name" value="SLR1927 PROTEIN-RELATED"/>
    <property type="match status" value="1"/>
</dbReference>
<evidence type="ECO:0000256" key="1">
    <source>
        <dbReference type="SAM" id="Phobius"/>
    </source>
</evidence>
<dbReference type="EMBL" id="CAFBLP010000026">
    <property type="protein sequence ID" value="CAB4878227.1"/>
    <property type="molecule type" value="Genomic_DNA"/>
</dbReference>
<keyword evidence="1" id="KW-0472">Membrane</keyword>
<name>A0A6J7E571_9ZZZZ</name>
<evidence type="ECO:0000259" key="2">
    <source>
        <dbReference type="Pfam" id="PF01882"/>
    </source>
</evidence>
<dbReference type="PANTHER" id="PTHR34351:SF1">
    <property type="entry name" value="SLR1927 PROTEIN"/>
    <property type="match status" value="1"/>
</dbReference>
<organism evidence="3">
    <name type="scientific">freshwater metagenome</name>
    <dbReference type="NCBI Taxonomy" id="449393"/>
    <lineage>
        <taxon>unclassified sequences</taxon>
        <taxon>metagenomes</taxon>
        <taxon>ecological metagenomes</taxon>
    </lineage>
</organism>
<dbReference type="AlphaFoldDB" id="A0A6J7E571"/>
<proteinExistence type="predicted"/>
<keyword evidence="1" id="KW-1133">Transmembrane helix</keyword>
<gene>
    <name evidence="3" type="ORF">UFOPK3376_01256</name>
</gene>
<reference evidence="3" key="1">
    <citation type="submission" date="2020-05" db="EMBL/GenBank/DDBJ databases">
        <authorList>
            <person name="Chiriac C."/>
            <person name="Salcher M."/>
            <person name="Ghai R."/>
            <person name="Kavagutti S V."/>
        </authorList>
    </citation>
    <scope>NUCLEOTIDE SEQUENCE</scope>
</reference>